<reference evidence="2 3" key="1">
    <citation type="journal article" date="2014" name="Genome Announc.">
        <title>Complete Genome Sequence of Hyphomicrobium nitrativorans Strain NL23, a Denitrifying Bacterium Isolated from Biofilm of a Methanol-Fed Denitrification System Treating Seawater at the Montreal Biodome.</title>
        <authorList>
            <person name="Martineau C."/>
            <person name="Villeneuve C."/>
            <person name="Mauffrey F."/>
            <person name="Villemur R."/>
        </authorList>
    </citation>
    <scope>NUCLEOTIDE SEQUENCE [LARGE SCALE GENOMIC DNA]</scope>
    <source>
        <strain evidence="2">NL23</strain>
    </source>
</reference>
<evidence type="ECO:0000313" key="3">
    <source>
        <dbReference type="Proteomes" id="UP000018542"/>
    </source>
</evidence>
<proteinExistence type="predicted"/>
<protein>
    <submittedName>
        <fullName evidence="2">Uncharacterized protein</fullName>
    </submittedName>
</protein>
<evidence type="ECO:0000256" key="1">
    <source>
        <dbReference type="SAM" id="MobiDB-lite"/>
    </source>
</evidence>
<gene>
    <name evidence="2" type="ORF">W911_01050</name>
</gene>
<evidence type="ECO:0000313" key="2">
    <source>
        <dbReference type="EMBL" id="AHB49812.1"/>
    </source>
</evidence>
<feature type="region of interest" description="Disordered" evidence="1">
    <location>
        <begin position="71"/>
        <end position="90"/>
    </location>
</feature>
<dbReference type="PATRIC" id="fig|1029756.8.peg.224"/>
<dbReference type="Proteomes" id="UP000018542">
    <property type="component" value="Chromosome"/>
</dbReference>
<sequence>MSLAGVERLLTLLQLYTPLIGSDAATPVDVTLEVRGPFVAGEAAGPLLVLLLLLDRKLAVHLAIGLSRRVAGSSTRRENGSGTASHEKTP</sequence>
<accession>V5SH55</accession>
<feature type="compositionally biased region" description="Basic and acidic residues" evidence="1">
    <location>
        <begin position="75"/>
        <end position="90"/>
    </location>
</feature>
<dbReference type="HOGENOM" id="CLU_2436822_0_0_5"/>
<organism evidence="2 3">
    <name type="scientific">Hyphomicrobium nitrativorans NL23</name>
    <dbReference type="NCBI Taxonomy" id="1029756"/>
    <lineage>
        <taxon>Bacteria</taxon>
        <taxon>Pseudomonadati</taxon>
        <taxon>Pseudomonadota</taxon>
        <taxon>Alphaproteobacteria</taxon>
        <taxon>Hyphomicrobiales</taxon>
        <taxon>Hyphomicrobiaceae</taxon>
        <taxon>Hyphomicrobium</taxon>
    </lineage>
</organism>
<dbReference type="RefSeq" id="WP_023785653.1">
    <property type="nucleotide sequence ID" value="NC_022997.1"/>
</dbReference>
<keyword evidence="3" id="KW-1185">Reference proteome</keyword>
<dbReference type="EMBL" id="CP006912">
    <property type="protein sequence ID" value="AHB49812.1"/>
    <property type="molecule type" value="Genomic_DNA"/>
</dbReference>
<dbReference type="AlphaFoldDB" id="V5SH55"/>
<dbReference type="KEGG" id="hni:W911_01050"/>
<name>V5SH55_9HYPH</name>